<dbReference type="GO" id="GO:0016829">
    <property type="term" value="F:lyase activity"/>
    <property type="evidence" value="ECO:0007669"/>
    <property type="project" value="UniProtKB-KW"/>
</dbReference>
<dbReference type="InterPro" id="IPR034457">
    <property type="entry name" value="Organic_radical-activating"/>
</dbReference>
<dbReference type="RefSeq" id="WP_068748901.1">
    <property type="nucleotide sequence ID" value="NZ_LOHZ01000039.1"/>
</dbReference>
<sequence>MGIKGRIHSIETMGTLDGPGIRFVVFTQGCPLRCAYCHNPDTWDPRGGYLIDAADLFNKILRYRNYMEFSGGGLTLSGGEPTLQPDFCAELFKRCKDAGINTALDTSGYCEQKNLEKILPYTDLVLFDIKHLDPKSHIELTGRDNSKILENLSLIESKKVKTWVRYVLLPGINDTPEIINKLADFLSGFNFIDRVEVLPYHRLGVHKWEELGISYKLKKINPPSKEDLNCIKRIIAQRGLKVS</sequence>
<dbReference type="GO" id="GO:0046872">
    <property type="term" value="F:metal ion binding"/>
    <property type="evidence" value="ECO:0007669"/>
    <property type="project" value="UniProtKB-UniRule"/>
</dbReference>
<dbReference type="SUPFAM" id="SSF102114">
    <property type="entry name" value="Radical SAM enzymes"/>
    <property type="match status" value="1"/>
</dbReference>
<dbReference type="PROSITE" id="PS01087">
    <property type="entry name" value="RADICAL_ACTIVATING"/>
    <property type="match status" value="1"/>
</dbReference>
<keyword evidence="12" id="KW-0670">Pyruvate</keyword>
<evidence type="ECO:0000313" key="12">
    <source>
        <dbReference type="EMBL" id="KYO64925.1"/>
    </source>
</evidence>
<evidence type="ECO:0000256" key="6">
    <source>
        <dbReference type="ARBA" id="ARBA00022723"/>
    </source>
</evidence>
<keyword evidence="13" id="KW-1185">Reference proteome</keyword>
<comment type="catalytic activity">
    <reaction evidence="10">
        <text>glycyl-[formate C-acetyltransferase] + reduced [flavodoxin] + S-adenosyl-L-methionine = glycin-2-yl radical-[formate C-acetyltransferase] + semiquinone [flavodoxin] + 5'-deoxyadenosine + L-methionine + H(+)</text>
        <dbReference type="Rhea" id="RHEA:19225"/>
        <dbReference type="Rhea" id="RHEA-COMP:10622"/>
        <dbReference type="Rhea" id="RHEA-COMP:12190"/>
        <dbReference type="Rhea" id="RHEA-COMP:12191"/>
        <dbReference type="Rhea" id="RHEA-COMP:14480"/>
        <dbReference type="ChEBI" id="CHEBI:15378"/>
        <dbReference type="ChEBI" id="CHEBI:17319"/>
        <dbReference type="ChEBI" id="CHEBI:29947"/>
        <dbReference type="ChEBI" id="CHEBI:32722"/>
        <dbReference type="ChEBI" id="CHEBI:57618"/>
        <dbReference type="ChEBI" id="CHEBI:57844"/>
        <dbReference type="ChEBI" id="CHEBI:59789"/>
        <dbReference type="ChEBI" id="CHEBI:140311"/>
        <dbReference type="EC" id="1.97.1.4"/>
    </reaction>
</comment>
<dbReference type="InterPro" id="IPR013785">
    <property type="entry name" value="Aldolase_TIM"/>
</dbReference>
<dbReference type="PATRIC" id="fig|520767.4.peg.1905"/>
<gene>
    <name evidence="12" type="primary">pflA</name>
    <name evidence="12" type="ORF">ATZ99_17870</name>
</gene>
<comment type="cofactor">
    <cofactor evidence="10">
        <name>[4Fe-4S] cluster</name>
        <dbReference type="ChEBI" id="CHEBI:49883"/>
    </cofactor>
    <text evidence="10">Binds 1 [4Fe-4S] cluster. The cluster is coordinated with 3 cysteines and an exchangeable S-adenosyl-L-methionine.</text>
</comment>
<dbReference type="SFLD" id="SFLDG01066">
    <property type="entry name" value="organic_radical-activating_enz"/>
    <property type="match status" value="1"/>
</dbReference>
<dbReference type="PROSITE" id="PS51918">
    <property type="entry name" value="RADICAL_SAM"/>
    <property type="match status" value="1"/>
</dbReference>
<dbReference type="SFLD" id="SFLDS00029">
    <property type="entry name" value="Radical_SAM"/>
    <property type="match status" value="1"/>
</dbReference>
<evidence type="ECO:0000256" key="10">
    <source>
        <dbReference type="RuleBase" id="RU362053"/>
    </source>
</evidence>
<evidence type="ECO:0000256" key="4">
    <source>
        <dbReference type="ARBA" id="ARBA00022485"/>
    </source>
</evidence>
<evidence type="ECO:0000313" key="13">
    <source>
        <dbReference type="Proteomes" id="UP000075737"/>
    </source>
</evidence>
<comment type="subcellular location">
    <subcellularLocation>
        <location evidence="10">Cytoplasm</location>
    </subcellularLocation>
</comment>
<dbReference type="GO" id="GO:0005737">
    <property type="term" value="C:cytoplasm"/>
    <property type="evidence" value="ECO:0007669"/>
    <property type="project" value="UniProtKB-SubCell"/>
</dbReference>
<dbReference type="GO" id="GO:0043365">
    <property type="term" value="F:[formate-C-acetyltransferase]-activating enzyme activity"/>
    <property type="evidence" value="ECO:0007669"/>
    <property type="project" value="UniProtKB-UniRule"/>
</dbReference>
<comment type="function">
    <text evidence="1 10">Activation of pyruvate formate-lyase under anaerobic conditions by generation of an organic free radical, using S-adenosylmethionine and reduced flavodoxin as cosubstrates to produce 5'-deoxy-adenosine.</text>
</comment>
<dbReference type="InterPro" id="IPR058240">
    <property type="entry name" value="rSAM_sf"/>
</dbReference>
<evidence type="ECO:0000256" key="3">
    <source>
        <dbReference type="ARBA" id="ARBA00021356"/>
    </source>
</evidence>
<protein>
    <recommendedName>
        <fullName evidence="3 10">Pyruvate formate-lyase-activating enzyme</fullName>
        <ecNumber evidence="10">1.97.1.4</ecNumber>
    </recommendedName>
</protein>
<dbReference type="CDD" id="cd01335">
    <property type="entry name" value="Radical_SAM"/>
    <property type="match status" value="1"/>
</dbReference>
<dbReference type="GO" id="GO:0051539">
    <property type="term" value="F:4 iron, 4 sulfur cluster binding"/>
    <property type="evidence" value="ECO:0007669"/>
    <property type="project" value="UniProtKB-UniRule"/>
</dbReference>
<keyword evidence="12" id="KW-0456">Lyase</keyword>
<keyword evidence="7 10" id="KW-0560">Oxidoreductase</keyword>
<dbReference type="InterPro" id="IPR007197">
    <property type="entry name" value="rSAM"/>
</dbReference>
<keyword evidence="6 10" id="KW-0479">Metal-binding</keyword>
<dbReference type="Pfam" id="PF04055">
    <property type="entry name" value="Radical_SAM"/>
    <property type="match status" value="1"/>
</dbReference>
<dbReference type="EMBL" id="LOHZ01000039">
    <property type="protein sequence ID" value="KYO64925.1"/>
    <property type="molecule type" value="Genomic_DNA"/>
</dbReference>
<dbReference type="STRING" id="520767.ATZ99_17870"/>
<reference evidence="12 13" key="1">
    <citation type="submission" date="2015-12" db="EMBL/GenBank/DDBJ databases">
        <title>Draft genome of Thermovenabulum gondwanense isolated from a red thermophilic microbial mat colonisisng an outflow channel of a bore well.</title>
        <authorList>
            <person name="Patel B.K."/>
        </authorList>
    </citation>
    <scope>NUCLEOTIDE SEQUENCE [LARGE SCALE GENOMIC DNA]</scope>
    <source>
        <strain evidence="12 13">R270</strain>
    </source>
</reference>
<evidence type="ECO:0000256" key="2">
    <source>
        <dbReference type="ARBA" id="ARBA00009777"/>
    </source>
</evidence>
<keyword evidence="9 10" id="KW-0411">Iron-sulfur</keyword>
<proteinExistence type="inferred from homology"/>
<evidence type="ECO:0000256" key="1">
    <source>
        <dbReference type="ARBA" id="ARBA00003141"/>
    </source>
</evidence>
<dbReference type="AlphaFoldDB" id="A0A162MAZ3"/>
<dbReference type="InterPro" id="IPR012838">
    <property type="entry name" value="PFL1_activating"/>
</dbReference>
<feature type="domain" description="Radical SAM core" evidence="11">
    <location>
        <begin position="16"/>
        <end position="241"/>
    </location>
</feature>
<comment type="caution">
    <text evidence="12">The sequence shown here is derived from an EMBL/GenBank/DDBJ whole genome shotgun (WGS) entry which is preliminary data.</text>
</comment>
<dbReference type="EC" id="1.97.1.4" evidence="10"/>
<keyword evidence="4 10" id="KW-0004">4Fe-4S</keyword>
<name>A0A162MAZ3_9FIRM</name>
<dbReference type="OrthoDB" id="9782387at2"/>
<dbReference type="PANTHER" id="PTHR30352:SF5">
    <property type="entry name" value="PYRUVATE FORMATE-LYASE 1-ACTIVATING ENZYME"/>
    <property type="match status" value="1"/>
</dbReference>
<dbReference type="PANTHER" id="PTHR30352">
    <property type="entry name" value="PYRUVATE FORMATE-LYASE-ACTIVATING ENZYME"/>
    <property type="match status" value="1"/>
</dbReference>
<evidence type="ECO:0000256" key="8">
    <source>
        <dbReference type="ARBA" id="ARBA00023004"/>
    </source>
</evidence>
<dbReference type="NCBIfam" id="TIGR02493">
    <property type="entry name" value="PFLA"/>
    <property type="match status" value="1"/>
</dbReference>
<evidence type="ECO:0000256" key="5">
    <source>
        <dbReference type="ARBA" id="ARBA00022691"/>
    </source>
</evidence>
<dbReference type="InterPro" id="IPR001989">
    <property type="entry name" value="Radical_activat_CS"/>
</dbReference>
<keyword evidence="5 10" id="KW-0949">S-adenosyl-L-methionine</keyword>
<keyword evidence="8 10" id="KW-0408">Iron</keyword>
<evidence type="ECO:0000256" key="9">
    <source>
        <dbReference type="ARBA" id="ARBA00023014"/>
    </source>
</evidence>
<evidence type="ECO:0000256" key="7">
    <source>
        <dbReference type="ARBA" id="ARBA00023002"/>
    </source>
</evidence>
<dbReference type="NCBIfam" id="TIGR02494">
    <property type="entry name" value="PFLE_PFLC"/>
    <property type="match status" value="1"/>
</dbReference>
<accession>A0A162MAZ3</accession>
<keyword evidence="10" id="KW-0963">Cytoplasm</keyword>
<dbReference type="Gene3D" id="3.20.20.70">
    <property type="entry name" value="Aldolase class I"/>
    <property type="match status" value="1"/>
</dbReference>
<comment type="similarity">
    <text evidence="2 10">Belongs to the organic radical-activating enzymes family.</text>
</comment>
<dbReference type="Proteomes" id="UP000075737">
    <property type="component" value="Unassembled WGS sequence"/>
</dbReference>
<organism evidence="12 13">
    <name type="scientific">Thermovenabulum gondwanense</name>
    <dbReference type="NCBI Taxonomy" id="520767"/>
    <lineage>
        <taxon>Bacteria</taxon>
        <taxon>Bacillati</taxon>
        <taxon>Bacillota</taxon>
        <taxon>Clostridia</taxon>
        <taxon>Thermosediminibacterales</taxon>
        <taxon>Thermosediminibacteraceae</taxon>
        <taxon>Thermovenabulum</taxon>
    </lineage>
</organism>
<evidence type="ECO:0000259" key="11">
    <source>
        <dbReference type="PROSITE" id="PS51918"/>
    </source>
</evidence>